<dbReference type="Proteomes" id="UP000276901">
    <property type="component" value="Unassembled WGS sequence"/>
</dbReference>
<dbReference type="NCBIfam" id="NF001213">
    <property type="entry name" value="PRK00183.1"/>
    <property type="match status" value="1"/>
</dbReference>
<dbReference type="PANTHER" id="PTHR33747:SF1">
    <property type="entry name" value="ADENYLATE CYCLASE-ASSOCIATED CAP C-TERMINAL DOMAIN-CONTAINING PROTEIN"/>
    <property type="match status" value="1"/>
</dbReference>
<dbReference type="RefSeq" id="WP_123956781.1">
    <property type="nucleotide sequence ID" value="NZ_CP015029.1"/>
</dbReference>
<protein>
    <submittedName>
        <fullName evidence="2">Preprotein translocase subunit SecA</fullName>
    </submittedName>
    <submittedName>
        <fullName evidence="3">SEC-C motif-containing protein</fullName>
    </submittedName>
</protein>
<evidence type="ECO:0000313" key="4">
    <source>
        <dbReference type="Proteomes" id="UP000276901"/>
    </source>
</evidence>
<reference evidence="3 4" key="2">
    <citation type="submission" date="2018-11" db="EMBL/GenBank/DDBJ databases">
        <title>Genomic Encyclopedia of Type Strains, Phase IV (KMG-IV): sequencing the most valuable type-strain genomes for metagenomic binning, comparative biology and taxonomic classification.</title>
        <authorList>
            <person name="Goeker M."/>
        </authorList>
    </citation>
    <scope>NUCLEOTIDE SEQUENCE [LARGE SCALE GENOMIC DNA]</scope>
    <source>
        <strain evidence="3 4">DSM 25797</strain>
    </source>
</reference>
<dbReference type="InterPro" id="IPR004027">
    <property type="entry name" value="SEC_C_motif"/>
</dbReference>
<dbReference type="InterPro" id="IPR032710">
    <property type="entry name" value="NTF2-like_dom_sf"/>
</dbReference>
<dbReference type="Pfam" id="PF02810">
    <property type="entry name" value="SEC-C"/>
    <property type="match status" value="1"/>
</dbReference>
<evidence type="ECO:0000313" key="2">
    <source>
        <dbReference type="EMBL" id="QIM64094.1"/>
    </source>
</evidence>
<dbReference type="SUPFAM" id="SSF54427">
    <property type="entry name" value="NTF2-like"/>
    <property type="match status" value="1"/>
</dbReference>
<accession>A0AAE7C1J3</accession>
<sequence length="152" mass="17492">MSECPCQSGLSYQMCCEPFHLQQNDPDTAEQLMRSRYTAYTQRNIEYIVATTVPHQQAQLDQAAMKQWAETTHWVGLEIIEHKSNISKIHSTVEFKAMFQTPNGIESHHEHSLFVKINGRWYFVDPTVPLPTQKQPCFCGSGKKFKHCCGSR</sequence>
<dbReference type="EMBL" id="CP015029">
    <property type="protein sequence ID" value="QIM64094.1"/>
    <property type="molecule type" value="Genomic_DNA"/>
</dbReference>
<evidence type="ECO:0000313" key="3">
    <source>
        <dbReference type="EMBL" id="RPE93624.1"/>
    </source>
</evidence>
<dbReference type="NCBIfam" id="NF002449">
    <property type="entry name" value="PRK01617.1"/>
    <property type="match status" value="1"/>
</dbReference>
<name>A0AAE7C1J3_9PAST</name>
<evidence type="ECO:0000259" key="1">
    <source>
        <dbReference type="Pfam" id="PF17775"/>
    </source>
</evidence>
<dbReference type="KEGG" id="fcl:A4G17_00825"/>
<dbReference type="NCBIfam" id="NF002486">
    <property type="entry name" value="PRK01752.1"/>
    <property type="match status" value="1"/>
</dbReference>
<evidence type="ECO:0000313" key="5">
    <source>
        <dbReference type="Proteomes" id="UP000502287"/>
    </source>
</evidence>
<dbReference type="Proteomes" id="UP000502287">
    <property type="component" value="Chromosome"/>
</dbReference>
<dbReference type="EMBL" id="RKQT01000002">
    <property type="protein sequence ID" value="RPE93624.1"/>
    <property type="molecule type" value="Genomic_DNA"/>
</dbReference>
<dbReference type="AlphaFoldDB" id="A0AAE7C1J3"/>
<dbReference type="Pfam" id="PF17775">
    <property type="entry name" value="YchJ_M-like"/>
    <property type="match status" value="1"/>
</dbReference>
<gene>
    <name evidence="2" type="ORF">A4G17_00825</name>
    <name evidence="3" type="ORF">EDC49_1136</name>
</gene>
<dbReference type="Gene3D" id="3.10.450.50">
    <property type="match status" value="1"/>
</dbReference>
<keyword evidence="4" id="KW-1185">Reference proteome</keyword>
<reference evidence="2 5" key="1">
    <citation type="submission" date="2016-03" db="EMBL/GenBank/DDBJ databases">
        <authorList>
            <person name="Hansen M.J."/>
            <person name="Bojesen A.M."/>
            <person name="Planet P."/>
        </authorList>
    </citation>
    <scope>NUCLEOTIDE SEQUENCE [LARGE SCALE GENOMIC DNA]</scope>
    <source>
        <strain evidence="2 5">HPA 21</strain>
    </source>
</reference>
<feature type="domain" description="YchJ-like middle NTF2-like" evidence="1">
    <location>
        <begin position="28"/>
        <end position="125"/>
    </location>
</feature>
<dbReference type="SUPFAM" id="SSF103642">
    <property type="entry name" value="Sec-C motif"/>
    <property type="match status" value="1"/>
</dbReference>
<dbReference type="InterPro" id="IPR048469">
    <property type="entry name" value="YchJ-like_M"/>
</dbReference>
<organism evidence="2 5">
    <name type="scientific">Frederiksenia canicola</name>
    <dbReference type="NCBI Taxonomy" id="123824"/>
    <lineage>
        <taxon>Bacteria</taxon>
        <taxon>Pseudomonadati</taxon>
        <taxon>Pseudomonadota</taxon>
        <taxon>Gammaproteobacteria</taxon>
        <taxon>Pasteurellales</taxon>
        <taxon>Pasteurellaceae</taxon>
        <taxon>Frederiksenia</taxon>
    </lineage>
</organism>
<proteinExistence type="predicted"/>
<dbReference type="PANTHER" id="PTHR33747">
    <property type="entry name" value="UPF0225 PROTEIN SCO1677"/>
    <property type="match status" value="1"/>
</dbReference>